<dbReference type="PANTHER" id="PTHR30383:SF5">
    <property type="entry name" value="SGNH HYDROLASE-TYPE ESTERASE DOMAIN-CONTAINING PROTEIN"/>
    <property type="match status" value="1"/>
</dbReference>
<dbReference type="InterPro" id="IPR051532">
    <property type="entry name" value="Ester_Hydrolysis_Enzymes"/>
</dbReference>
<evidence type="ECO:0000259" key="1">
    <source>
        <dbReference type="Pfam" id="PF13472"/>
    </source>
</evidence>
<sequence length="198" mass="21845">MSFIGNLIVKRFIQRAHDMRVSQFTELASGSADIVFIGDSITAGGLWQEWFPDVAVANRGIDGDLTAGVLTRLSSAIVGTPSKVFLLIGTNDLSWKISPDDIVARVTQIVDGIRTAAPGAEIVLQSVLPRNAKFRDRIKNLNERYQQLVRDQNITYLDLWPVLSGADGSLKPEFTLDSLHLNGAAYRAWVSVLRNHIE</sequence>
<dbReference type="GO" id="GO:0004622">
    <property type="term" value="F:phosphatidylcholine lysophospholipase activity"/>
    <property type="evidence" value="ECO:0007669"/>
    <property type="project" value="TreeGrafter"/>
</dbReference>
<proteinExistence type="predicted"/>
<gene>
    <name evidence="2" type="ORF">F6B43_15555</name>
</gene>
<protein>
    <recommendedName>
        <fullName evidence="1">SGNH hydrolase-type esterase domain-containing protein</fullName>
    </recommendedName>
</protein>
<evidence type="ECO:0000313" key="2">
    <source>
        <dbReference type="EMBL" id="KAA9106544.1"/>
    </source>
</evidence>
<dbReference type="InterPro" id="IPR013830">
    <property type="entry name" value="SGNH_hydro"/>
</dbReference>
<accession>A0A5J5J068</accession>
<reference evidence="3" key="1">
    <citation type="submission" date="2019-09" db="EMBL/GenBank/DDBJ databases">
        <title>Mumia zhuanghuii sp. nov. isolated from the intestinal contents of plateau pika (Ochotona curzoniae) in the Qinghai-Tibet plateau of China.</title>
        <authorList>
            <person name="Tian Z."/>
        </authorList>
    </citation>
    <scope>NUCLEOTIDE SEQUENCE [LARGE SCALE GENOMIC DNA]</scope>
    <source>
        <strain evidence="3">JCM 30598</strain>
    </source>
</reference>
<dbReference type="PANTHER" id="PTHR30383">
    <property type="entry name" value="THIOESTERASE 1/PROTEASE 1/LYSOPHOSPHOLIPASE L1"/>
    <property type="match status" value="1"/>
</dbReference>
<dbReference type="Proteomes" id="UP000325827">
    <property type="component" value="Unassembled WGS sequence"/>
</dbReference>
<dbReference type="Pfam" id="PF13472">
    <property type="entry name" value="Lipase_GDSL_2"/>
    <property type="match status" value="1"/>
</dbReference>
<dbReference type="SUPFAM" id="SSF52266">
    <property type="entry name" value="SGNH hydrolase"/>
    <property type="match status" value="1"/>
</dbReference>
<evidence type="ECO:0000313" key="3">
    <source>
        <dbReference type="Proteomes" id="UP000325827"/>
    </source>
</evidence>
<dbReference type="Gene3D" id="3.40.50.1110">
    <property type="entry name" value="SGNH hydrolase"/>
    <property type="match status" value="1"/>
</dbReference>
<comment type="caution">
    <text evidence="2">The sequence shown here is derived from an EMBL/GenBank/DDBJ whole genome shotgun (WGS) entry which is preliminary data.</text>
</comment>
<organism evidence="2 3">
    <name type="scientific">Microbacterium rhizomatis</name>
    <dbReference type="NCBI Taxonomy" id="1631477"/>
    <lineage>
        <taxon>Bacteria</taxon>
        <taxon>Bacillati</taxon>
        <taxon>Actinomycetota</taxon>
        <taxon>Actinomycetes</taxon>
        <taxon>Micrococcales</taxon>
        <taxon>Microbacteriaceae</taxon>
        <taxon>Microbacterium</taxon>
    </lineage>
</organism>
<feature type="domain" description="SGNH hydrolase-type esterase" evidence="1">
    <location>
        <begin position="36"/>
        <end position="188"/>
    </location>
</feature>
<keyword evidence="3" id="KW-1185">Reference proteome</keyword>
<dbReference type="EMBL" id="VYSA01000003">
    <property type="protein sequence ID" value="KAA9106544.1"/>
    <property type="molecule type" value="Genomic_DNA"/>
</dbReference>
<dbReference type="OrthoDB" id="9805821at2"/>
<name>A0A5J5J068_9MICO</name>
<dbReference type="InterPro" id="IPR036514">
    <property type="entry name" value="SGNH_hydro_sf"/>
</dbReference>
<dbReference type="RefSeq" id="WP_150449893.1">
    <property type="nucleotide sequence ID" value="NZ_VYSA01000003.1"/>
</dbReference>
<dbReference type="AlphaFoldDB" id="A0A5J5J068"/>